<dbReference type="Pfam" id="PF07152">
    <property type="entry name" value="YaeQ"/>
    <property type="match status" value="1"/>
</dbReference>
<accession>A0A246HNV1</accession>
<dbReference type="Proteomes" id="UP000198157">
    <property type="component" value="Unassembled WGS sequence"/>
</dbReference>
<proteinExistence type="predicted"/>
<dbReference type="EMBL" id="NIVS01000014">
    <property type="protein sequence ID" value="OWQ54962.1"/>
    <property type="molecule type" value="Genomic_DNA"/>
</dbReference>
<evidence type="ECO:0008006" key="3">
    <source>
        <dbReference type="Google" id="ProtNLM"/>
    </source>
</evidence>
<name>A0A246HNV1_STEMA</name>
<comment type="caution">
    <text evidence="1">The sequence shown here is derived from an EMBL/GenBank/DDBJ whole genome shotgun (WGS) entry which is preliminary data.</text>
</comment>
<sequence>MALTATIRKAELQISDMDRGYYASHTLTLAQHPSETDDRLMVRLLTFALNADDRLEFGRGLSVDDEPDLWRRDYTGDIELWIELGQPDESRLRKAAGRARAVQLVTYGGRAADIWWDRNASALKKLSTLEVMDLPGEFVTEWGAQIERTMQWDVQIQDGEVQLTSDKAQLSVIPTWRKQKPQA</sequence>
<dbReference type="Gene3D" id="3.10.640.10">
    <property type="entry name" value="Restriction endonuclease-like alpha-beta roll domain"/>
    <property type="match status" value="1"/>
</dbReference>
<dbReference type="PIRSF" id="PIRSF011484">
    <property type="entry name" value="YaeQ"/>
    <property type="match status" value="1"/>
</dbReference>
<gene>
    <name evidence="1" type="ORF">CEE60_06695</name>
</gene>
<dbReference type="InterPro" id="IPR009822">
    <property type="entry name" value="YaeQ"/>
</dbReference>
<protein>
    <recommendedName>
        <fullName evidence="3">YaeQ family protein</fullName>
    </recommendedName>
</protein>
<reference evidence="1 2" key="1">
    <citation type="submission" date="2017-06" db="EMBL/GenBank/DDBJ databases">
        <authorList>
            <person name="Kim H.J."/>
            <person name="Triplett B.A."/>
        </authorList>
    </citation>
    <scope>NUCLEOTIDE SEQUENCE [LARGE SCALE GENOMIC DNA]</scope>
    <source>
        <strain evidence="1 2">13146</strain>
    </source>
</reference>
<dbReference type="AlphaFoldDB" id="A0A246HNV1"/>
<organism evidence="1 2">
    <name type="scientific">Stenotrophomonas maltophilia</name>
    <name type="common">Pseudomonas maltophilia</name>
    <name type="synonym">Xanthomonas maltophilia</name>
    <dbReference type="NCBI Taxonomy" id="40324"/>
    <lineage>
        <taxon>Bacteria</taxon>
        <taxon>Pseudomonadati</taxon>
        <taxon>Pseudomonadota</taxon>
        <taxon>Gammaproteobacteria</taxon>
        <taxon>Lysobacterales</taxon>
        <taxon>Lysobacteraceae</taxon>
        <taxon>Stenotrophomonas</taxon>
        <taxon>Stenotrophomonas maltophilia group</taxon>
    </lineage>
</organism>
<dbReference type="PANTHER" id="PTHR38784">
    <property type="entry name" value="SUCROSE PHOSPHORYLASE"/>
    <property type="match status" value="1"/>
</dbReference>
<dbReference type="SMART" id="SM01322">
    <property type="entry name" value="YaeQ"/>
    <property type="match status" value="1"/>
</dbReference>
<dbReference type="InterPro" id="IPR038590">
    <property type="entry name" value="YaeQ_sf"/>
</dbReference>
<dbReference type="CDD" id="cd22368">
    <property type="entry name" value="YaeQ-like"/>
    <property type="match status" value="1"/>
</dbReference>
<dbReference type="InterPro" id="IPR011335">
    <property type="entry name" value="Restrct_endonuc-II-like"/>
</dbReference>
<evidence type="ECO:0000313" key="2">
    <source>
        <dbReference type="Proteomes" id="UP000198157"/>
    </source>
</evidence>
<dbReference type="PANTHER" id="PTHR38784:SF1">
    <property type="entry name" value="SUCROSE PHOSPHORYLASE"/>
    <property type="match status" value="1"/>
</dbReference>
<dbReference type="SUPFAM" id="SSF52980">
    <property type="entry name" value="Restriction endonuclease-like"/>
    <property type="match status" value="1"/>
</dbReference>
<dbReference type="OrthoDB" id="5293309at2"/>
<evidence type="ECO:0000313" key="1">
    <source>
        <dbReference type="EMBL" id="OWQ54962.1"/>
    </source>
</evidence>